<protein>
    <submittedName>
        <fullName evidence="1">Uncharacterized protein</fullName>
    </submittedName>
</protein>
<accession>A0ABU5E5S2</accession>
<dbReference type="Proteomes" id="UP001271769">
    <property type="component" value="Unassembled WGS sequence"/>
</dbReference>
<sequence length="67" mass="7397">MGYLAFAAALEAFIADLLLHRSSTADESVGTESSHETIITSIRRAVTEIRSYKPRLPGFFGLHRSKC</sequence>
<name>A0ABU5E5S2_9PROT</name>
<comment type="caution">
    <text evidence="1">The sequence shown here is derived from an EMBL/GenBank/DDBJ whole genome shotgun (WGS) entry which is preliminary data.</text>
</comment>
<proteinExistence type="predicted"/>
<reference evidence="1 2" key="1">
    <citation type="journal article" date="2013" name="Antonie Van Leeuwenhoek">
        <title>Dongia rigui sp. nov., isolated from freshwater of a large wetland in Korea.</title>
        <authorList>
            <person name="Baik K.S."/>
            <person name="Hwang Y.M."/>
            <person name="Choi J.S."/>
            <person name="Kwon J."/>
            <person name="Seong C.N."/>
        </authorList>
    </citation>
    <scope>NUCLEOTIDE SEQUENCE [LARGE SCALE GENOMIC DNA]</scope>
    <source>
        <strain evidence="1 2">04SU4-P</strain>
    </source>
</reference>
<evidence type="ECO:0000313" key="1">
    <source>
        <dbReference type="EMBL" id="MDY0874231.1"/>
    </source>
</evidence>
<gene>
    <name evidence="1" type="ORF">SMD31_19990</name>
</gene>
<organism evidence="1 2">
    <name type="scientific">Dongia rigui</name>
    <dbReference type="NCBI Taxonomy" id="940149"/>
    <lineage>
        <taxon>Bacteria</taxon>
        <taxon>Pseudomonadati</taxon>
        <taxon>Pseudomonadota</taxon>
        <taxon>Alphaproteobacteria</taxon>
        <taxon>Rhodospirillales</taxon>
        <taxon>Dongiaceae</taxon>
        <taxon>Dongia</taxon>
    </lineage>
</organism>
<dbReference type="EMBL" id="JAXCLX010000004">
    <property type="protein sequence ID" value="MDY0874231.1"/>
    <property type="molecule type" value="Genomic_DNA"/>
</dbReference>
<evidence type="ECO:0000313" key="2">
    <source>
        <dbReference type="Proteomes" id="UP001271769"/>
    </source>
</evidence>
<keyword evidence="2" id="KW-1185">Reference proteome</keyword>
<dbReference type="RefSeq" id="WP_320502701.1">
    <property type="nucleotide sequence ID" value="NZ_JAXCLX010000004.1"/>
</dbReference>